<name>A0A915JD13_ROMCU</name>
<protein>
    <submittedName>
        <fullName evidence="2">Uncharacterized protein</fullName>
    </submittedName>
</protein>
<reference evidence="2" key="1">
    <citation type="submission" date="2022-11" db="UniProtKB">
        <authorList>
            <consortium name="WormBaseParasite"/>
        </authorList>
    </citation>
    <scope>IDENTIFICATION</scope>
</reference>
<accession>A0A915JD13</accession>
<proteinExistence type="predicted"/>
<dbReference type="AlphaFoldDB" id="A0A915JD13"/>
<keyword evidence="1" id="KW-1185">Reference proteome</keyword>
<organism evidence="1 2">
    <name type="scientific">Romanomermis culicivorax</name>
    <name type="common">Nematode worm</name>
    <dbReference type="NCBI Taxonomy" id="13658"/>
    <lineage>
        <taxon>Eukaryota</taxon>
        <taxon>Metazoa</taxon>
        <taxon>Ecdysozoa</taxon>
        <taxon>Nematoda</taxon>
        <taxon>Enoplea</taxon>
        <taxon>Dorylaimia</taxon>
        <taxon>Mermithida</taxon>
        <taxon>Mermithoidea</taxon>
        <taxon>Mermithidae</taxon>
        <taxon>Romanomermis</taxon>
    </lineage>
</organism>
<evidence type="ECO:0000313" key="2">
    <source>
        <dbReference type="WBParaSite" id="nRc.2.0.1.t24398-RA"/>
    </source>
</evidence>
<dbReference type="Proteomes" id="UP000887565">
    <property type="component" value="Unplaced"/>
</dbReference>
<dbReference type="WBParaSite" id="nRc.2.0.1.t24398-RA">
    <property type="protein sequence ID" value="nRc.2.0.1.t24398-RA"/>
    <property type="gene ID" value="nRc.2.0.1.g24398"/>
</dbReference>
<sequence length="110" mass="12263">MPFLPMITREKFLNTTDPADLCAVRCAESVQTAADTKGLSQQMFWSFIVLENSTNAEVLLNREKLTKICNDTSTVIQCVNRCPDRPWKSRIAVLLDPLTYACSGSSECLS</sequence>
<evidence type="ECO:0000313" key="1">
    <source>
        <dbReference type="Proteomes" id="UP000887565"/>
    </source>
</evidence>